<dbReference type="EMBL" id="NMQT01000225">
    <property type="protein sequence ID" value="OXM43281.1"/>
    <property type="molecule type" value="Genomic_DNA"/>
</dbReference>
<organism evidence="5 6">
    <name type="scientific">Amycolatopsis thailandensis</name>
    <dbReference type="NCBI Taxonomy" id="589330"/>
    <lineage>
        <taxon>Bacteria</taxon>
        <taxon>Bacillati</taxon>
        <taxon>Actinomycetota</taxon>
        <taxon>Actinomycetes</taxon>
        <taxon>Pseudonocardiales</taxon>
        <taxon>Pseudonocardiaceae</taxon>
        <taxon>Amycolatopsis</taxon>
    </lineage>
</organism>
<dbReference type="AlphaFoldDB" id="A0A229RA04"/>
<dbReference type="OrthoDB" id="8845488at2"/>
<feature type="binding site" evidence="3">
    <location>
        <position position="63"/>
    </location>
    <ligand>
        <name>FAD</name>
        <dbReference type="ChEBI" id="CHEBI:57692"/>
    </ligand>
</feature>
<protein>
    <submittedName>
        <fullName evidence="5">Amine oxidase</fullName>
    </submittedName>
</protein>
<dbReference type="Gene3D" id="3.50.50.60">
    <property type="entry name" value="FAD/NAD(P)-binding domain"/>
    <property type="match status" value="1"/>
</dbReference>
<dbReference type="Gene3D" id="1.10.405.40">
    <property type="match status" value="1"/>
</dbReference>
<dbReference type="SUPFAM" id="SSF54373">
    <property type="entry name" value="FAD-linked reductases, C-terminal domain"/>
    <property type="match status" value="1"/>
</dbReference>
<feature type="binding site" evidence="3">
    <location>
        <position position="306"/>
    </location>
    <ligand>
        <name>FAD</name>
        <dbReference type="ChEBI" id="CHEBI:57692"/>
    </ligand>
</feature>
<reference evidence="5 6" key="1">
    <citation type="submission" date="2017-07" db="EMBL/GenBank/DDBJ databases">
        <title>Amycolatopsis thailandensis Genome sequencing and assembly.</title>
        <authorList>
            <person name="Kaur N."/>
            <person name="Mayilraj S."/>
        </authorList>
    </citation>
    <scope>NUCLEOTIDE SEQUENCE [LARGE SCALE GENOMIC DNA]</scope>
    <source>
        <strain evidence="5 6">JCM 16380</strain>
    </source>
</reference>
<accession>A0A229RA04</accession>
<evidence type="ECO:0000256" key="3">
    <source>
        <dbReference type="PIRSR" id="PIRSR601613-1"/>
    </source>
</evidence>
<dbReference type="Pfam" id="PF01593">
    <property type="entry name" value="Amino_oxidase"/>
    <property type="match status" value="1"/>
</dbReference>
<dbReference type="SUPFAM" id="SSF51905">
    <property type="entry name" value="FAD/NAD(P)-binding domain"/>
    <property type="match status" value="1"/>
</dbReference>
<gene>
    <name evidence="5" type="ORF">CFP71_41700</name>
</gene>
<dbReference type="Proteomes" id="UP000215223">
    <property type="component" value="Unassembled WGS sequence"/>
</dbReference>
<evidence type="ECO:0000256" key="1">
    <source>
        <dbReference type="ARBA" id="ARBA00001974"/>
    </source>
</evidence>
<keyword evidence="2" id="KW-0560">Oxidoreductase</keyword>
<comment type="cofactor">
    <cofactor evidence="1">
        <name>FAD</name>
        <dbReference type="ChEBI" id="CHEBI:57692"/>
    </cofactor>
</comment>
<dbReference type="PANTHER" id="PTHR10742">
    <property type="entry name" value="FLAVIN MONOAMINE OXIDASE"/>
    <property type="match status" value="1"/>
</dbReference>
<dbReference type="Gene3D" id="3.90.660.10">
    <property type="match status" value="1"/>
</dbReference>
<feature type="binding site" evidence="3">
    <location>
        <position position="109"/>
    </location>
    <ligand>
        <name>substrate</name>
    </ligand>
</feature>
<dbReference type="InterPro" id="IPR002937">
    <property type="entry name" value="Amino_oxidase"/>
</dbReference>
<dbReference type="PANTHER" id="PTHR10742:SF342">
    <property type="entry name" value="AMINE OXIDASE"/>
    <property type="match status" value="1"/>
</dbReference>
<evidence type="ECO:0000313" key="6">
    <source>
        <dbReference type="Proteomes" id="UP000215223"/>
    </source>
</evidence>
<dbReference type="InterPro" id="IPR036188">
    <property type="entry name" value="FAD/NAD-bd_sf"/>
</dbReference>
<dbReference type="PRINTS" id="PR00757">
    <property type="entry name" value="AMINEOXDASEF"/>
</dbReference>
<dbReference type="GO" id="GO:0001716">
    <property type="term" value="F:L-amino-acid oxidase activity"/>
    <property type="evidence" value="ECO:0007669"/>
    <property type="project" value="TreeGrafter"/>
</dbReference>
<comment type="caution">
    <text evidence="5">The sequence shown here is derived from an EMBL/GenBank/DDBJ whole genome shotgun (WGS) entry which is preliminary data.</text>
</comment>
<dbReference type="InterPro" id="IPR050281">
    <property type="entry name" value="Flavin_monoamine_oxidase"/>
</dbReference>
<dbReference type="RefSeq" id="WP_093939384.1">
    <property type="nucleotide sequence ID" value="NZ_NMQT01000225.1"/>
</dbReference>
<proteinExistence type="predicted"/>
<keyword evidence="6" id="KW-1185">Reference proteome</keyword>
<sequence>MTMSPVEERVLPRQRAKAAPPTSMLCPDFPFAYDDWIRHPAGIGRVPRQAHGTEVAVIGGGLSGMVAAYELMKLGLKPVIYEAEQLGGRMRSVSLPGYPDAVAELGAMRFPPSAGALFHYIDKVGLETTPFPNPLSPASPSTVINLHGENHWARTSADLPPVYREVNDAWTKTLQEQADMSLMEDAIRRRDISTIKALWNHLVTKFDNVSFYGFLTSSPLFSSFEHREIFGQVGFGCGGWDTDFPNSALEILRVICTDTSDEHHRIIGGCQQLPLGLWADEPADLEYWPSGTSLKSLHGGEPRPAVVRIDRTGRGFTIEDANRDVRTYPAAIFAAQNWNLLSGMKSDDSLLPQPVWTALERTHYMGASKLFVITDRPFWLDQDPATGRDVMSTTLTDRLPRGVYLIDNGPDEPGTMLLSYTWNDDSLKVASLTPDERLDVMLDALAKIYPGVDIRSHMIGPPIAITWETQPHFKGAFKSCLPGSYRYQRRLFTQFMQRGAAENHRGFFLAGDDVAWIAGFSESAVTTALNAVWGVVEHLGGGTHPDNPGPGDVFDEIAPVSLD</sequence>
<feature type="binding site" evidence="3">
    <location>
        <begin position="106"/>
        <end position="109"/>
    </location>
    <ligand>
        <name>FAD</name>
        <dbReference type="ChEBI" id="CHEBI:57692"/>
    </ligand>
</feature>
<name>A0A229RA04_9PSEU</name>
<feature type="binding site" evidence="3">
    <location>
        <begin position="82"/>
        <end position="83"/>
    </location>
    <ligand>
        <name>FAD</name>
        <dbReference type="ChEBI" id="CHEBI:57692"/>
    </ligand>
</feature>
<evidence type="ECO:0000256" key="2">
    <source>
        <dbReference type="ARBA" id="ARBA00023002"/>
    </source>
</evidence>
<evidence type="ECO:0000259" key="4">
    <source>
        <dbReference type="Pfam" id="PF01593"/>
    </source>
</evidence>
<dbReference type="GO" id="GO:0009063">
    <property type="term" value="P:amino acid catabolic process"/>
    <property type="evidence" value="ECO:0007669"/>
    <property type="project" value="TreeGrafter"/>
</dbReference>
<dbReference type="InterPro" id="IPR001613">
    <property type="entry name" value="Flavin_amine_oxidase"/>
</dbReference>
<evidence type="ECO:0000313" key="5">
    <source>
        <dbReference type="EMBL" id="OXM43281.1"/>
    </source>
</evidence>
<feature type="domain" description="Amine oxidase" evidence="4">
    <location>
        <begin position="62"/>
        <end position="533"/>
    </location>
</feature>